<organism evidence="11 12">
    <name type="scientific">Oceanospirillum sediminis</name>
    <dbReference type="NCBI Taxonomy" id="2760088"/>
    <lineage>
        <taxon>Bacteria</taxon>
        <taxon>Pseudomonadati</taxon>
        <taxon>Pseudomonadota</taxon>
        <taxon>Gammaproteobacteria</taxon>
        <taxon>Oceanospirillales</taxon>
        <taxon>Oceanospirillaceae</taxon>
        <taxon>Oceanospirillum</taxon>
    </lineage>
</organism>
<dbReference type="EMBL" id="JACJFM010000004">
    <property type="protein sequence ID" value="MBB1485862.1"/>
    <property type="molecule type" value="Genomic_DNA"/>
</dbReference>
<keyword evidence="8" id="KW-0472">Membrane</keyword>
<evidence type="ECO:0000256" key="7">
    <source>
        <dbReference type="ARBA" id="ARBA00022989"/>
    </source>
</evidence>
<dbReference type="Proteomes" id="UP000565262">
    <property type="component" value="Unassembled WGS sequence"/>
</dbReference>
<keyword evidence="4" id="KW-0997">Cell inner membrane</keyword>
<name>A0A839IMX4_9GAMM</name>
<sequence>MKRAFNLLLLSCRWVLVILLAWQLSVLVWKLVYPHQTANYSVSDMDRWIVMAGKPLSADQRWTEARLFASVPVRKPEPKPVNVPKTLINMVLKAVFVDSSAEKSGAIIATLQGKAAYYRIGDDIQPGITLVDVQPDHVVIQRNGKKEFLPFKEIAKNNNGLLQDRSTPEPIDSFRNAIHKAPGLRSGQAQNAVKQLPAGSLSRDIQHLTPKAFMKKYQKKLEDNADQVLGEAGIMPSPAGGYVIGQSPYTPLLTSAGLKVGDVIMSVNGQTLGNPSQDARLVGSLANQREVEVEVRRGSRQFVVSLPIGR</sequence>
<keyword evidence="12" id="KW-1185">Reference proteome</keyword>
<evidence type="ECO:0000256" key="3">
    <source>
        <dbReference type="ARBA" id="ARBA00022475"/>
    </source>
</evidence>
<dbReference type="InterPro" id="IPR024961">
    <property type="entry name" value="T2SS_GspC_N"/>
</dbReference>
<evidence type="ECO:0000256" key="5">
    <source>
        <dbReference type="ARBA" id="ARBA00022692"/>
    </source>
</evidence>
<evidence type="ECO:0000313" key="11">
    <source>
        <dbReference type="EMBL" id="MBB1485862.1"/>
    </source>
</evidence>
<protein>
    <recommendedName>
        <fullName evidence="13">PDZ domain-containing protein</fullName>
    </recommendedName>
</protein>
<keyword evidence="2" id="KW-0813">Transport</keyword>
<evidence type="ECO:0000256" key="8">
    <source>
        <dbReference type="ARBA" id="ARBA00023136"/>
    </source>
</evidence>
<proteinExistence type="predicted"/>
<dbReference type="Pfam" id="PF11356">
    <property type="entry name" value="T2SSC"/>
    <property type="match status" value="1"/>
</dbReference>
<feature type="domain" description="Type II secretion system protein GspC N-terminal" evidence="9">
    <location>
        <begin position="14"/>
        <end position="150"/>
    </location>
</feature>
<dbReference type="RefSeq" id="WP_182807650.1">
    <property type="nucleotide sequence ID" value="NZ_JACJFM010000004.1"/>
</dbReference>
<evidence type="ECO:0000256" key="1">
    <source>
        <dbReference type="ARBA" id="ARBA00004533"/>
    </source>
</evidence>
<dbReference type="SUPFAM" id="SSF50156">
    <property type="entry name" value="PDZ domain-like"/>
    <property type="match status" value="1"/>
</dbReference>
<gene>
    <name evidence="11" type="ORF">H4O21_04450</name>
</gene>
<keyword evidence="3" id="KW-1003">Cell membrane</keyword>
<keyword evidence="5" id="KW-0812">Transmembrane</keyword>
<dbReference type="InterPro" id="IPR041489">
    <property type="entry name" value="PDZ_6"/>
</dbReference>
<dbReference type="Gene3D" id="2.30.42.10">
    <property type="match status" value="1"/>
</dbReference>
<evidence type="ECO:0000313" key="12">
    <source>
        <dbReference type="Proteomes" id="UP000565262"/>
    </source>
</evidence>
<dbReference type="GO" id="GO:0005886">
    <property type="term" value="C:plasma membrane"/>
    <property type="evidence" value="ECO:0007669"/>
    <property type="project" value="UniProtKB-SubCell"/>
</dbReference>
<evidence type="ECO:0000256" key="6">
    <source>
        <dbReference type="ARBA" id="ARBA00022927"/>
    </source>
</evidence>
<evidence type="ECO:0000259" key="9">
    <source>
        <dbReference type="Pfam" id="PF11356"/>
    </source>
</evidence>
<dbReference type="Pfam" id="PF17820">
    <property type="entry name" value="PDZ_6"/>
    <property type="match status" value="1"/>
</dbReference>
<evidence type="ECO:0008006" key="13">
    <source>
        <dbReference type="Google" id="ProtNLM"/>
    </source>
</evidence>
<dbReference type="InterPro" id="IPR036034">
    <property type="entry name" value="PDZ_sf"/>
</dbReference>
<reference evidence="11 12" key="1">
    <citation type="submission" date="2020-08" db="EMBL/GenBank/DDBJ databases">
        <title>Oceanospirillum sp. nov. isolated from marine sediment.</title>
        <authorList>
            <person name="Ji X."/>
        </authorList>
    </citation>
    <scope>NUCLEOTIDE SEQUENCE [LARGE SCALE GENOMIC DNA]</scope>
    <source>
        <strain evidence="11 12">D5</strain>
    </source>
</reference>
<dbReference type="Gene3D" id="2.30.30.830">
    <property type="match status" value="1"/>
</dbReference>
<accession>A0A839IMX4</accession>
<dbReference type="GO" id="GO:0015031">
    <property type="term" value="P:protein transport"/>
    <property type="evidence" value="ECO:0007669"/>
    <property type="project" value="UniProtKB-KW"/>
</dbReference>
<evidence type="ECO:0000259" key="10">
    <source>
        <dbReference type="Pfam" id="PF17820"/>
    </source>
</evidence>
<keyword evidence="7" id="KW-1133">Transmembrane helix</keyword>
<evidence type="ECO:0000256" key="2">
    <source>
        <dbReference type="ARBA" id="ARBA00022448"/>
    </source>
</evidence>
<evidence type="ECO:0000256" key="4">
    <source>
        <dbReference type="ARBA" id="ARBA00022519"/>
    </source>
</evidence>
<keyword evidence="6" id="KW-0653">Protein transport</keyword>
<comment type="caution">
    <text evidence="11">The sequence shown here is derived from an EMBL/GenBank/DDBJ whole genome shotgun (WGS) entry which is preliminary data.</text>
</comment>
<feature type="domain" description="PDZ" evidence="10">
    <location>
        <begin position="256"/>
        <end position="297"/>
    </location>
</feature>
<comment type="subcellular location">
    <subcellularLocation>
        <location evidence="1">Cell inner membrane</location>
    </subcellularLocation>
</comment>
<dbReference type="AlphaFoldDB" id="A0A839IMX4"/>